<reference evidence="3" key="1">
    <citation type="journal article" date="2019" name="Int. J. Syst. Evol. Microbiol.">
        <title>The Global Catalogue of Microorganisms (GCM) 10K type strain sequencing project: providing services to taxonomists for standard genome sequencing and annotation.</title>
        <authorList>
            <consortium name="The Broad Institute Genomics Platform"/>
            <consortium name="The Broad Institute Genome Sequencing Center for Infectious Disease"/>
            <person name="Wu L."/>
            <person name="Ma J."/>
        </authorList>
    </citation>
    <scope>NUCLEOTIDE SEQUENCE [LARGE SCALE GENOMIC DNA]</scope>
    <source>
        <strain evidence="3">JCM 14545</strain>
    </source>
</reference>
<dbReference type="RefSeq" id="WP_344422170.1">
    <property type="nucleotide sequence ID" value="NZ_BAAANN010000018.1"/>
</dbReference>
<protein>
    <submittedName>
        <fullName evidence="2">DUF397 domain-containing protein</fullName>
    </submittedName>
</protein>
<keyword evidence="3" id="KW-1185">Reference proteome</keyword>
<proteinExistence type="predicted"/>
<accession>A0ABP5CR22</accession>
<feature type="domain" description="DUF397" evidence="1">
    <location>
        <begin position="9"/>
        <end position="59"/>
    </location>
</feature>
<dbReference type="Proteomes" id="UP001501116">
    <property type="component" value="Unassembled WGS sequence"/>
</dbReference>
<comment type="caution">
    <text evidence="2">The sequence shown here is derived from an EMBL/GenBank/DDBJ whole genome shotgun (WGS) entry which is preliminary data.</text>
</comment>
<dbReference type="Pfam" id="PF04149">
    <property type="entry name" value="DUF397"/>
    <property type="match status" value="1"/>
</dbReference>
<evidence type="ECO:0000313" key="3">
    <source>
        <dbReference type="Proteomes" id="UP001501116"/>
    </source>
</evidence>
<evidence type="ECO:0000313" key="2">
    <source>
        <dbReference type="EMBL" id="GAA1967591.1"/>
    </source>
</evidence>
<organism evidence="2 3">
    <name type="scientific">Amycolatopsis minnesotensis</name>
    <dbReference type="NCBI Taxonomy" id="337894"/>
    <lineage>
        <taxon>Bacteria</taxon>
        <taxon>Bacillati</taxon>
        <taxon>Actinomycetota</taxon>
        <taxon>Actinomycetes</taxon>
        <taxon>Pseudonocardiales</taxon>
        <taxon>Pseudonocardiaceae</taxon>
        <taxon>Amycolatopsis</taxon>
    </lineage>
</organism>
<name>A0ABP5CR22_9PSEU</name>
<dbReference type="InterPro" id="IPR007278">
    <property type="entry name" value="DUF397"/>
</dbReference>
<sequence>MTVSRNARGWFKSSWSPDKADCVEVRFAPTVGVRDTKDRDGGHLDLDSRAWGAFLAQTRGRLSGP</sequence>
<evidence type="ECO:0000259" key="1">
    <source>
        <dbReference type="Pfam" id="PF04149"/>
    </source>
</evidence>
<gene>
    <name evidence="2" type="ORF">GCM10009754_45420</name>
</gene>
<dbReference type="EMBL" id="BAAANN010000018">
    <property type="protein sequence ID" value="GAA1967591.1"/>
    <property type="molecule type" value="Genomic_DNA"/>
</dbReference>